<dbReference type="RefSeq" id="XP_038049956.1">
    <property type="nucleotide sequence ID" value="XM_038194028.1"/>
</dbReference>
<dbReference type="RefSeq" id="XP_038049784.1">
    <property type="nucleotide sequence ID" value="XM_038193856.1"/>
</dbReference>
<proteinExistence type="predicted"/>
<dbReference type="Proteomes" id="UP000887568">
    <property type="component" value="Unplaced"/>
</dbReference>
<dbReference type="EnsemblMetazoa" id="XM_038193856.1">
    <property type="protein sequence ID" value="XP_038049784.1"/>
    <property type="gene ID" value="LOC119723305"/>
</dbReference>
<sequence>MDNHNQGSFRSLPDCSCANKKALKYRPYYYEDQLLGVCCTNCSQALLEERFLFHPDEDNTRPSVTVNDVVLKKQLKIVTESNTTKIENCKSLSNILKVGDHITWQRRFGHWHHAIVLGEPSN</sequence>
<evidence type="ECO:0000313" key="1">
    <source>
        <dbReference type="EnsemblMetazoa" id="XP_038049784.1"/>
    </source>
</evidence>
<dbReference type="AlphaFoldDB" id="A0A913ZE80"/>
<reference evidence="1" key="1">
    <citation type="submission" date="2022-11" db="UniProtKB">
        <authorList>
            <consortium name="EnsemblMetazoa"/>
        </authorList>
    </citation>
    <scope>IDENTIFICATION</scope>
</reference>
<keyword evidence="2" id="KW-1185">Reference proteome</keyword>
<accession>A0A913ZE80</accession>
<name>A0A913ZE80_PATMI</name>
<protein>
    <submittedName>
        <fullName evidence="1">Uncharacterized protein</fullName>
    </submittedName>
</protein>
<dbReference type="GeneID" id="119723305"/>
<evidence type="ECO:0000313" key="2">
    <source>
        <dbReference type="Proteomes" id="UP000887568"/>
    </source>
</evidence>
<dbReference type="EnsemblMetazoa" id="XM_038194028.1">
    <property type="protein sequence ID" value="XP_038049956.1"/>
    <property type="gene ID" value="LOC119723407"/>
</dbReference>
<organism evidence="1 2">
    <name type="scientific">Patiria miniata</name>
    <name type="common">Bat star</name>
    <name type="synonym">Asterina miniata</name>
    <dbReference type="NCBI Taxonomy" id="46514"/>
    <lineage>
        <taxon>Eukaryota</taxon>
        <taxon>Metazoa</taxon>
        <taxon>Echinodermata</taxon>
        <taxon>Eleutherozoa</taxon>
        <taxon>Asterozoa</taxon>
        <taxon>Asteroidea</taxon>
        <taxon>Valvatacea</taxon>
        <taxon>Valvatida</taxon>
        <taxon>Asterinidae</taxon>
        <taxon>Patiria</taxon>
    </lineage>
</organism>
<dbReference type="GeneID" id="119723407"/>